<proteinExistence type="predicted"/>
<name>A0ABQ3Z9S6_9ACTN</name>
<feature type="domain" description="Methyltransferase" evidence="1">
    <location>
        <begin position="54"/>
        <end position="150"/>
    </location>
</feature>
<dbReference type="Gene3D" id="3.40.50.150">
    <property type="entry name" value="Vaccinia Virus protein VP39"/>
    <property type="match status" value="1"/>
</dbReference>
<dbReference type="InterPro" id="IPR041698">
    <property type="entry name" value="Methyltransf_25"/>
</dbReference>
<gene>
    <name evidence="2" type="ORF">Adu01nite_79380</name>
</gene>
<organism evidence="2 3">
    <name type="scientific">Paractinoplanes durhamensis</name>
    <dbReference type="NCBI Taxonomy" id="113563"/>
    <lineage>
        <taxon>Bacteria</taxon>
        <taxon>Bacillati</taxon>
        <taxon>Actinomycetota</taxon>
        <taxon>Actinomycetes</taxon>
        <taxon>Micromonosporales</taxon>
        <taxon>Micromonosporaceae</taxon>
        <taxon>Paractinoplanes</taxon>
    </lineage>
</organism>
<dbReference type="GO" id="GO:0032259">
    <property type="term" value="P:methylation"/>
    <property type="evidence" value="ECO:0007669"/>
    <property type="project" value="UniProtKB-KW"/>
</dbReference>
<evidence type="ECO:0000313" key="2">
    <source>
        <dbReference type="EMBL" id="GIE06588.1"/>
    </source>
</evidence>
<sequence length="258" mass="28416">MTAYSETMRSETARVWQESWDRQQEGFIPDREERFAAMLTAVAAVTDGEPPKLLDLAGGTGTIALRTLARFPAARVTVLDQDPVLLAIAGASLRDRGTIVDADLGDESWRAKLPAEGFDAVLTATALHWLPAERVAALYAEIREVLRPGGIFVNADHMPEESLPGLSERLRTHGRKVREARYAAGAVTSWPDWWQRVAADETLAPRMAERDLIYPHSTHHHEWTPPAVWHIDALRAGGFTEAGVLWRGGTDAAVIGVR</sequence>
<keyword evidence="2" id="KW-0808">Transferase</keyword>
<evidence type="ECO:0000313" key="3">
    <source>
        <dbReference type="Proteomes" id="UP000637628"/>
    </source>
</evidence>
<keyword evidence="2" id="KW-0489">Methyltransferase</keyword>
<protein>
    <submittedName>
        <fullName evidence="2">Methyltransferase</fullName>
    </submittedName>
</protein>
<keyword evidence="3" id="KW-1185">Reference proteome</keyword>
<dbReference type="PANTHER" id="PTHR43591">
    <property type="entry name" value="METHYLTRANSFERASE"/>
    <property type="match status" value="1"/>
</dbReference>
<dbReference type="GO" id="GO:0008168">
    <property type="term" value="F:methyltransferase activity"/>
    <property type="evidence" value="ECO:0007669"/>
    <property type="project" value="UniProtKB-KW"/>
</dbReference>
<dbReference type="Pfam" id="PF13649">
    <property type="entry name" value="Methyltransf_25"/>
    <property type="match status" value="1"/>
</dbReference>
<dbReference type="SUPFAM" id="SSF53335">
    <property type="entry name" value="S-adenosyl-L-methionine-dependent methyltransferases"/>
    <property type="match status" value="1"/>
</dbReference>
<dbReference type="EMBL" id="BOML01000065">
    <property type="protein sequence ID" value="GIE06588.1"/>
    <property type="molecule type" value="Genomic_DNA"/>
</dbReference>
<dbReference type="InterPro" id="IPR029063">
    <property type="entry name" value="SAM-dependent_MTases_sf"/>
</dbReference>
<accession>A0ABQ3Z9S6</accession>
<dbReference type="Proteomes" id="UP000637628">
    <property type="component" value="Unassembled WGS sequence"/>
</dbReference>
<reference evidence="2 3" key="1">
    <citation type="submission" date="2021-01" db="EMBL/GenBank/DDBJ databases">
        <title>Whole genome shotgun sequence of Actinoplanes durhamensis NBRC 14914.</title>
        <authorList>
            <person name="Komaki H."/>
            <person name="Tamura T."/>
        </authorList>
    </citation>
    <scope>NUCLEOTIDE SEQUENCE [LARGE SCALE GENOMIC DNA]</scope>
    <source>
        <strain evidence="2 3">NBRC 14914</strain>
    </source>
</reference>
<comment type="caution">
    <text evidence="2">The sequence shown here is derived from an EMBL/GenBank/DDBJ whole genome shotgun (WGS) entry which is preliminary data.</text>
</comment>
<dbReference type="CDD" id="cd02440">
    <property type="entry name" value="AdoMet_MTases"/>
    <property type="match status" value="1"/>
</dbReference>
<evidence type="ECO:0000259" key="1">
    <source>
        <dbReference type="Pfam" id="PF13649"/>
    </source>
</evidence>